<dbReference type="GO" id="GO:0005886">
    <property type="term" value="C:plasma membrane"/>
    <property type="evidence" value="ECO:0007669"/>
    <property type="project" value="UniProtKB-SubCell"/>
</dbReference>
<dbReference type="AlphaFoldDB" id="A0A1M6NVY7"/>
<dbReference type="SUPFAM" id="SSF103501">
    <property type="entry name" value="Respiratory nitrate reductase 1 gamma chain"/>
    <property type="match status" value="1"/>
</dbReference>
<accession>A0A1M6NVY7</accession>
<evidence type="ECO:0000256" key="7">
    <source>
        <dbReference type="SAM" id="Phobius"/>
    </source>
</evidence>
<keyword evidence="3 7" id="KW-0812">Transmembrane</keyword>
<evidence type="ECO:0000256" key="6">
    <source>
        <dbReference type="ARBA" id="ARBA00023136"/>
    </source>
</evidence>
<protein>
    <submittedName>
        <fullName evidence="9">Nitrate reductase gamma subunit</fullName>
    </submittedName>
</protein>
<organism evidence="9 10">
    <name type="scientific">Desulforamulus aeronauticus DSM 10349</name>
    <dbReference type="NCBI Taxonomy" id="1121421"/>
    <lineage>
        <taxon>Bacteria</taxon>
        <taxon>Bacillati</taxon>
        <taxon>Bacillota</taxon>
        <taxon>Clostridia</taxon>
        <taxon>Eubacteriales</taxon>
        <taxon>Peptococcaceae</taxon>
        <taxon>Desulforamulus</taxon>
    </lineage>
</organism>
<proteinExistence type="predicted"/>
<reference evidence="10" key="1">
    <citation type="submission" date="2016-11" db="EMBL/GenBank/DDBJ databases">
        <authorList>
            <person name="Varghese N."/>
            <person name="Submissions S."/>
        </authorList>
    </citation>
    <scope>NUCLEOTIDE SEQUENCE [LARGE SCALE GENOMIC DNA]</scope>
    <source>
        <strain evidence="10">DSM 10349</strain>
    </source>
</reference>
<feature type="transmembrane region" description="Helical" evidence="7">
    <location>
        <begin position="185"/>
        <end position="201"/>
    </location>
</feature>
<dbReference type="InterPro" id="IPR036197">
    <property type="entry name" value="NarG-like_sf"/>
</dbReference>
<evidence type="ECO:0000256" key="2">
    <source>
        <dbReference type="ARBA" id="ARBA00022475"/>
    </source>
</evidence>
<sequence>MLLTVFIYLSIVAFIGLSLYKAYQFANMPMHGRWELYPVPKEPGERGHYGGSYYEDLEYWNKPREVSHSGEIIDMLKEMLFIKNLFVNQKRQWWLSYALHLGIYFLGLWTVLLAVGAIMELSGLPITTAEGVSSNGLASLIYYVTLISGGVGAILLGFGSIALFFKRSLNNSFAKYTTPQEYFNLFFLFAVVASGLVVWSGDPGFNYGREIFKALFTFSPVAADAALTIHILLLGAVMIYIPQTKMSHYVGKYFAFHKVLWDNDPNIRNSQMEGVIKQAISYKPKASWSAPHINPAAGQQDKK</sequence>
<feature type="domain" description="NarG-like" evidence="8">
    <location>
        <begin position="135"/>
        <end position="250"/>
    </location>
</feature>
<feature type="transmembrane region" description="Helical" evidence="7">
    <location>
        <begin position="93"/>
        <end position="119"/>
    </location>
</feature>
<feature type="transmembrane region" description="Helical" evidence="7">
    <location>
        <begin position="221"/>
        <end position="241"/>
    </location>
</feature>
<evidence type="ECO:0000256" key="5">
    <source>
        <dbReference type="ARBA" id="ARBA00023002"/>
    </source>
</evidence>
<keyword evidence="2" id="KW-1003">Cell membrane</keyword>
<dbReference type="RefSeq" id="WP_072910510.1">
    <property type="nucleotide sequence ID" value="NZ_FRAR01000005.1"/>
</dbReference>
<comment type="subcellular location">
    <subcellularLocation>
        <location evidence="1">Cell membrane</location>
        <topology evidence="1">Multi-pass membrane protein</topology>
    </subcellularLocation>
</comment>
<dbReference type="GO" id="GO:0016491">
    <property type="term" value="F:oxidoreductase activity"/>
    <property type="evidence" value="ECO:0007669"/>
    <property type="project" value="UniProtKB-KW"/>
</dbReference>
<dbReference type="EMBL" id="FRAR01000005">
    <property type="protein sequence ID" value="SHJ99822.1"/>
    <property type="molecule type" value="Genomic_DNA"/>
</dbReference>
<evidence type="ECO:0000313" key="9">
    <source>
        <dbReference type="EMBL" id="SHJ99822.1"/>
    </source>
</evidence>
<gene>
    <name evidence="9" type="ORF">SAMN02745123_00292</name>
</gene>
<dbReference type="Pfam" id="PF02665">
    <property type="entry name" value="Nitrate_red_gam"/>
    <property type="match status" value="1"/>
</dbReference>
<feature type="transmembrane region" description="Helical" evidence="7">
    <location>
        <begin position="139"/>
        <end position="165"/>
    </location>
</feature>
<evidence type="ECO:0000256" key="1">
    <source>
        <dbReference type="ARBA" id="ARBA00004651"/>
    </source>
</evidence>
<feature type="transmembrane region" description="Helical" evidence="7">
    <location>
        <begin position="6"/>
        <end position="23"/>
    </location>
</feature>
<dbReference type="InterPro" id="IPR023234">
    <property type="entry name" value="NarG-like_domain"/>
</dbReference>
<dbReference type="Proteomes" id="UP000183997">
    <property type="component" value="Unassembled WGS sequence"/>
</dbReference>
<dbReference type="STRING" id="1121421.SAMN02745123_00292"/>
<keyword evidence="10" id="KW-1185">Reference proteome</keyword>
<dbReference type="Gene3D" id="1.20.950.20">
    <property type="entry name" value="Transmembrane di-heme cytochromes, Chain C"/>
    <property type="match status" value="1"/>
</dbReference>
<evidence type="ECO:0000256" key="3">
    <source>
        <dbReference type="ARBA" id="ARBA00022692"/>
    </source>
</evidence>
<keyword evidence="4 7" id="KW-1133">Transmembrane helix</keyword>
<evidence type="ECO:0000259" key="8">
    <source>
        <dbReference type="Pfam" id="PF02665"/>
    </source>
</evidence>
<dbReference type="OrthoDB" id="128617at2"/>
<evidence type="ECO:0000256" key="4">
    <source>
        <dbReference type="ARBA" id="ARBA00022989"/>
    </source>
</evidence>
<name>A0A1M6NVY7_9FIRM</name>
<keyword evidence="5" id="KW-0560">Oxidoreductase</keyword>
<keyword evidence="6 7" id="KW-0472">Membrane</keyword>
<evidence type="ECO:0000313" key="10">
    <source>
        <dbReference type="Proteomes" id="UP000183997"/>
    </source>
</evidence>